<protein>
    <submittedName>
        <fullName evidence="1">Uncharacterized protein</fullName>
    </submittedName>
</protein>
<evidence type="ECO:0000313" key="2">
    <source>
        <dbReference type="Proteomes" id="UP001158048"/>
    </source>
</evidence>
<accession>A0ACD2U077</accession>
<comment type="caution">
    <text evidence="1">The sequence shown here is derived from an EMBL/GenBank/DDBJ whole genome shotgun (WGS) entry which is preliminary data.</text>
</comment>
<reference evidence="1" key="1">
    <citation type="submission" date="2017-05" db="EMBL/GenBank/DDBJ databases">
        <authorList>
            <person name="Varghese N."/>
            <person name="Submissions S."/>
        </authorList>
    </citation>
    <scope>NUCLEOTIDE SEQUENCE</scope>
    <source>
        <strain evidence="1">LMG 28168</strain>
    </source>
</reference>
<sequence>MLKVTPNPPEADAIPESDPTSPYSTLDPTKLNDAAERALDHYLKPHAPPQRTPSTMFLVAPDMDTESLLAHACESMASASIMLSDFAAMLETPYRNTLLGIQQVVMLGELAVNRALDNLEPDLRQ</sequence>
<evidence type="ECO:0000313" key="1">
    <source>
        <dbReference type="EMBL" id="SMQ22765.1"/>
    </source>
</evidence>
<dbReference type="Proteomes" id="UP001158048">
    <property type="component" value="Unassembled WGS sequence"/>
</dbReference>
<gene>
    <name evidence="1" type="ORF">SAMN04488483_0549</name>
</gene>
<organism evidence="1 2">
    <name type="scientific">Pseudomonas helmanticensis</name>
    <dbReference type="NCBI Taxonomy" id="1471381"/>
    <lineage>
        <taxon>Bacteria</taxon>
        <taxon>Pseudomonadati</taxon>
        <taxon>Pseudomonadota</taxon>
        <taxon>Gammaproteobacteria</taxon>
        <taxon>Pseudomonadales</taxon>
        <taxon>Pseudomonadaceae</taxon>
        <taxon>Pseudomonas</taxon>
    </lineage>
</organism>
<proteinExistence type="predicted"/>
<keyword evidence="2" id="KW-1185">Reference proteome</keyword>
<name>A0ACD2U077_9PSED</name>
<dbReference type="EMBL" id="FXUY01000001">
    <property type="protein sequence ID" value="SMQ22765.1"/>
    <property type="molecule type" value="Genomic_DNA"/>
</dbReference>